<dbReference type="NCBIfam" id="TIGR01501">
    <property type="entry name" value="MthylAspMutase"/>
    <property type="match status" value="1"/>
</dbReference>
<evidence type="ECO:0000256" key="1">
    <source>
        <dbReference type="ARBA" id="ARBA00001922"/>
    </source>
</evidence>
<dbReference type="UniPathway" id="UPA00561">
    <property type="reaction ID" value="UER00617"/>
</dbReference>
<dbReference type="InterPro" id="IPR006394">
    <property type="entry name" value="GlmS"/>
</dbReference>
<sequence length="137" mass="14598">MEKKTIVTGVIGADVHAVGNKIITYALEKEGFNVVNLGVMVSQEEYIAAAIETNADVILVSSLYGHGEIDCNGLREKCDEAGLKSIPLLVGGNLVVGKQDFVDVEKRFLAMGFTKAYPPGTAIETTIADLKEILALS</sequence>
<organism evidence="8 9">
    <name type="scientific">Bacteroides reticulotermitis</name>
    <dbReference type="NCBI Taxonomy" id="1133319"/>
    <lineage>
        <taxon>Bacteria</taxon>
        <taxon>Pseudomonadati</taxon>
        <taxon>Bacteroidota</taxon>
        <taxon>Bacteroidia</taxon>
        <taxon>Bacteroidales</taxon>
        <taxon>Bacteroidaceae</taxon>
        <taxon>Bacteroides</taxon>
    </lineage>
</organism>
<name>A0A840CXY4_9BACE</name>
<evidence type="ECO:0000313" key="8">
    <source>
        <dbReference type="EMBL" id="MBB4042294.1"/>
    </source>
</evidence>
<keyword evidence="9" id="KW-1185">Reference proteome</keyword>
<comment type="similarity">
    <text evidence="6">Belongs to the methylaspartate mutase GlmS subunit family.</text>
</comment>
<evidence type="ECO:0000313" key="9">
    <source>
        <dbReference type="Proteomes" id="UP000560658"/>
    </source>
</evidence>
<dbReference type="Proteomes" id="UP000560658">
    <property type="component" value="Unassembled WGS sequence"/>
</dbReference>
<comment type="function">
    <text evidence="6">Catalyzes the carbon skeleton rearrangement of L-glutamate to L-threo-3-methylaspartate ((2S,3S)-3-methylaspartate).</text>
</comment>
<comment type="cofactor">
    <cofactor evidence="1 6">
        <name>adenosylcob(III)alamin</name>
        <dbReference type="ChEBI" id="CHEBI:18408"/>
    </cofactor>
</comment>
<keyword evidence="5 6" id="KW-0170">Cobalt</keyword>
<dbReference type="GO" id="GO:0005829">
    <property type="term" value="C:cytosol"/>
    <property type="evidence" value="ECO:0007669"/>
    <property type="project" value="TreeGrafter"/>
</dbReference>
<gene>
    <name evidence="6" type="primary">glmS</name>
    <name evidence="8" type="ORF">GGR06_000053</name>
</gene>
<dbReference type="HAMAP" id="MF_00526">
    <property type="entry name" value="Me_Asp_mutase_S"/>
    <property type="match status" value="1"/>
</dbReference>
<dbReference type="GO" id="GO:0046872">
    <property type="term" value="F:metal ion binding"/>
    <property type="evidence" value="ECO:0007669"/>
    <property type="project" value="UniProtKB-KW"/>
</dbReference>
<dbReference type="GO" id="GO:0008705">
    <property type="term" value="F:methionine synthase activity"/>
    <property type="evidence" value="ECO:0007669"/>
    <property type="project" value="TreeGrafter"/>
</dbReference>
<dbReference type="NCBIfam" id="NF002612">
    <property type="entry name" value="PRK02261.1"/>
    <property type="match status" value="1"/>
</dbReference>
<keyword evidence="3 6" id="KW-0479">Metal-binding</keyword>
<evidence type="ECO:0000256" key="5">
    <source>
        <dbReference type="ARBA" id="ARBA00023285"/>
    </source>
</evidence>
<dbReference type="GO" id="GO:0050097">
    <property type="term" value="F:methylaspartate mutase activity"/>
    <property type="evidence" value="ECO:0007669"/>
    <property type="project" value="UniProtKB-UniRule"/>
</dbReference>
<proteinExistence type="inferred from homology"/>
<comment type="pathway">
    <text evidence="6">Amino-acid degradation; L-glutamate degradation via mesaconate pathway; acetate and pyruvate from L-glutamate: step 1/4.</text>
</comment>
<dbReference type="NCBIfam" id="TIGR00640">
    <property type="entry name" value="acid_CoA_mut_C"/>
    <property type="match status" value="1"/>
</dbReference>
<dbReference type="Gene3D" id="3.40.50.280">
    <property type="entry name" value="Cobalamin-binding domain"/>
    <property type="match status" value="1"/>
</dbReference>
<dbReference type="RefSeq" id="WP_044164149.1">
    <property type="nucleotide sequence ID" value="NZ_JACIER010000001.1"/>
</dbReference>
<dbReference type="AlphaFoldDB" id="A0A840CXY4"/>
<comment type="caution">
    <text evidence="8">The sequence shown here is derived from an EMBL/GenBank/DDBJ whole genome shotgun (WGS) entry which is preliminary data.</text>
</comment>
<reference evidence="8" key="1">
    <citation type="submission" date="2020-08" db="EMBL/GenBank/DDBJ databases">
        <title>Genomic Encyclopedia of Type Strains, Phase IV (KMG-IV): sequencing the most valuable type-strain genomes for metagenomic binning, comparative biology and taxonomic classification.</title>
        <authorList>
            <person name="Goeker M."/>
        </authorList>
    </citation>
    <scope>NUCLEOTIDE SEQUENCE [LARGE SCALE GENOMIC DNA]</scope>
    <source>
        <strain evidence="8">DSM 105720</strain>
    </source>
</reference>
<evidence type="ECO:0000256" key="6">
    <source>
        <dbReference type="HAMAP-Rule" id="MF_00526"/>
    </source>
</evidence>
<dbReference type="CDD" id="cd02072">
    <property type="entry name" value="Glm_B12_BD"/>
    <property type="match status" value="1"/>
</dbReference>
<dbReference type="InterPro" id="IPR050554">
    <property type="entry name" value="Met_Synthase/Corrinoid"/>
</dbReference>
<evidence type="ECO:0000256" key="4">
    <source>
        <dbReference type="ARBA" id="ARBA00023235"/>
    </source>
</evidence>
<dbReference type="PANTHER" id="PTHR45833">
    <property type="entry name" value="METHIONINE SYNTHASE"/>
    <property type="match status" value="1"/>
</dbReference>
<dbReference type="Pfam" id="PF02310">
    <property type="entry name" value="B12-binding"/>
    <property type="match status" value="1"/>
</dbReference>
<feature type="binding site" evidence="6">
    <location>
        <begin position="93"/>
        <end position="97"/>
    </location>
    <ligand>
        <name>adenosylcob(III)alamin</name>
        <dbReference type="ChEBI" id="CHEBI:18408"/>
    </ligand>
</feature>
<feature type="domain" description="B12-binding" evidence="7">
    <location>
        <begin position="3"/>
        <end position="137"/>
    </location>
</feature>
<protein>
    <recommendedName>
        <fullName evidence="6">Glutamate mutase sigma subunit</fullName>
        <ecNumber evidence="6">5.4.99.1</ecNumber>
    </recommendedName>
    <alternativeName>
        <fullName evidence="6">Glutamate mutase S chain</fullName>
    </alternativeName>
    <alternativeName>
        <fullName evidence="6">Glutamate mutase small subunit</fullName>
    </alternativeName>
    <alternativeName>
        <fullName evidence="6">Methylaspartate mutase</fullName>
    </alternativeName>
</protein>
<accession>A0A840CXY4</accession>
<feature type="binding site" evidence="6">
    <location>
        <begin position="13"/>
        <end position="17"/>
    </location>
    <ligand>
        <name>adenosylcob(III)alamin</name>
        <dbReference type="ChEBI" id="CHEBI:18408"/>
    </ligand>
</feature>
<feature type="binding site" evidence="6">
    <location>
        <begin position="61"/>
        <end position="63"/>
    </location>
    <ligand>
        <name>adenosylcob(III)alamin</name>
        <dbReference type="ChEBI" id="CHEBI:18408"/>
    </ligand>
</feature>
<dbReference type="PROSITE" id="PS51332">
    <property type="entry name" value="B12_BINDING"/>
    <property type="match status" value="1"/>
</dbReference>
<keyword evidence="4 6" id="KW-0413">Isomerase</keyword>
<comment type="subunit">
    <text evidence="6">Heterotetramer composed of 2 epsilon subunits (GlmE) and 2 sigma subunits (GlmS). GlmE exists as a homodimer and GlmS as a monomer.</text>
</comment>
<evidence type="ECO:0000256" key="3">
    <source>
        <dbReference type="ARBA" id="ARBA00022723"/>
    </source>
</evidence>
<dbReference type="SUPFAM" id="SSF52242">
    <property type="entry name" value="Cobalamin (vitamin B12)-binding domain"/>
    <property type="match status" value="1"/>
</dbReference>
<dbReference type="EMBL" id="JACIER010000001">
    <property type="protein sequence ID" value="MBB4042294.1"/>
    <property type="molecule type" value="Genomic_DNA"/>
</dbReference>
<evidence type="ECO:0000256" key="2">
    <source>
        <dbReference type="ARBA" id="ARBA00022628"/>
    </source>
</evidence>
<feature type="binding site" description="axial binding residue" evidence="6">
    <location>
        <position position="16"/>
    </location>
    <ligand>
        <name>adenosylcob(III)alamin</name>
        <dbReference type="ChEBI" id="CHEBI:18408"/>
    </ligand>
    <ligandPart>
        <name>Co</name>
        <dbReference type="ChEBI" id="CHEBI:27638"/>
    </ligandPart>
</feature>
<dbReference type="EC" id="5.4.99.1" evidence="6"/>
<comment type="catalytic activity">
    <reaction evidence="6">
        <text>(2S,3S)-3-methyl-L-aspartate = L-glutamate</text>
        <dbReference type="Rhea" id="RHEA:12857"/>
        <dbReference type="ChEBI" id="CHEBI:29985"/>
        <dbReference type="ChEBI" id="CHEBI:58724"/>
        <dbReference type="EC" id="5.4.99.1"/>
    </reaction>
</comment>
<dbReference type="InterPro" id="IPR036724">
    <property type="entry name" value="Cobalamin-bd_sf"/>
</dbReference>
<dbReference type="InterPro" id="IPR006159">
    <property type="entry name" value="Acid_CoA_mut_C"/>
</dbReference>
<dbReference type="InterPro" id="IPR006158">
    <property type="entry name" value="Cobalamin-bd"/>
</dbReference>
<dbReference type="GO" id="GO:0019553">
    <property type="term" value="P:L-glutamate catabolic process via L-citramalate"/>
    <property type="evidence" value="ECO:0007669"/>
    <property type="project" value="UniProtKB-UniRule"/>
</dbReference>
<keyword evidence="2 6" id="KW-0846">Cobalamin</keyword>
<dbReference type="GO" id="GO:0019670">
    <property type="term" value="P:anaerobic L-glutamate catabolic process"/>
    <property type="evidence" value="ECO:0007669"/>
    <property type="project" value="InterPro"/>
</dbReference>
<dbReference type="GO" id="GO:0031419">
    <property type="term" value="F:cobalamin binding"/>
    <property type="evidence" value="ECO:0007669"/>
    <property type="project" value="UniProtKB-KW"/>
</dbReference>
<evidence type="ECO:0000259" key="7">
    <source>
        <dbReference type="PROSITE" id="PS51332"/>
    </source>
</evidence>